<dbReference type="SMART" id="SM00824">
    <property type="entry name" value="PKS_TE"/>
    <property type="match status" value="1"/>
</dbReference>
<feature type="region of interest" description="Disordered" evidence="3">
    <location>
        <begin position="1"/>
        <end position="45"/>
    </location>
</feature>
<evidence type="ECO:0000313" key="5">
    <source>
        <dbReference type="EMBL" id="ATE55003.1"/>
    </source>
</evidence>
<organism evidence="5 6">
    <name type="scientific">Actinosynnema pretiosum</name>
    <dbReference type="NCBI Taxonomy" id="42197"/>
    <lineage>
        <taxon>Bacteria</taxon>
        <taxon>Bacillati</taxon>
        <taxon>Actinomycetota</taxon>
        <taxon>Actinomycetes</taxon>
        <taxon>Pseudonocardiales</taxon>
        <taxon>Pseudonocardiaceae</taxon>
        <taxon>Actinosynnema</taxon>
    </lineage>
</organism>
<dbReference type="KEGG" id="apre:CNX65_18340"/>
<dbReference type="InterPro" id="IPR020802">
    <property type="entry name" value="TesA-like"/>
</dbReference>
<accession>A0A290Z7Q8</accession>
<dbReference type="Gene3D" id="3.40.50.1820">
    <property type="entry name" value="alpha/beta hydrolase"/>
    <property type="match status" value="1"/>
</dbReference>
<dbReference type="EMBL" id="CP023445">
    <property type="protein sequence ID" value="ATE55003.1"/>
    <property type="molecule type" value="Genomic_DNA"/>
</dbReference>
<keyword evidence="2" id="KW-0378">Hydrolase</keyword>
<gene>
    <name evidence="5" type="ORF">CNX65_18340</name>
</gene>
<name>A0A290Z7Q8_9PSEU</name>
<evidence type="ECO:0000256" key="2">
    <source>
        <dbReference type="ARBA" id="ARBA00022801"/>
    </source>
</evidence>
<dbReference type="Pfam" id="PF00975">
    <property type="entry name" value="Thioesterase"/>
    <property type="match status" value="1"/>
</dbReference>
<dbReference type="SUPFAM" id="SSF53474">
    <property type="entry name" value="alpha/beta-Hydrolases"/>
    <property type="match status" value="1"/>
</dbReference>
<dbReference type="Proteomes" id="UP000218505">
    <property type="component" value="Chromosome"/>
</dbReference>
<evidence type="ECO:0000259" key="4">
    <source>
        <dbReference type="SMART" id="SM00824"/>
    </source>
</evidence>
<dbReference type="InterPro" id="IPR012223">
    <property type="entry name" value="TEII"/>
</dbReference>
<feature type="compositionally biased region" description="Basic and acidic residues" evidence="3">
    <location>
        <begin position="1"/>
        <end position="22"/>
    </location>
</feature>
<dbReference type="PANTHER" id="PTHR11487">
    <property type="entry name" value="THIOESTERASE"/>
    <property type="match status" value="1"/>
</dbReference>
<protein>
    <recommendedName>
        <fullName evidence="4">Thioesterase TesA-like domain-containing protein</fullName>
    </recommendedName>
</protein>
<dbReference type="PANTHER" id="PTHR11487:SF0">
    <property type="entry name" value="S-ACYL FATTY ACID SYNTHASE THIOESTERASE, MEDIUM CHAIN"/>
    <property type="match status" value="1"/>
</dbReference>
<dbReference type="GO" id="GO:0008610">
    <property type="term" value="P:lipid biosynthetic process"/>
    <property type="evidence" value="ECO:0007669"/>
    <property type="project" value="TreeGrafter"/>
</dbReference>
<feature type="domain" description="Thioesterase TesA-like" evidence="4">
    <location>
        <begin position="69"/>
        <end position="290"/>
    </location>
</feature>
<dbReference type="InterPro" id="IPR001031">
    <property type="entry name" value="Thioesterase"/>
</dbReference>
<proteinExistence type="inferred from homology"/>
<evidence type="ECO:0000256" key="1">
    <source>
        <dbReference type="ARBA" id="ARBA00007169"/>
    </source>
</evidence>
<evidence type="ECO:0000313" key="6">
    <source>
        <dbReference type="Proteomes" id="UP000218505"/>
    </source>
</evidence>
<dbReference type="InterPro" id="IPR029058">
    <property type="entry name" value="AB_hydrolase_fold"/>
</dbReference>
<sequence length="296" mass="31623">MKSPDRARPAHRGQPENHRGPDSTRGCRRASGPARVPPPTRRSAVLPAHARSRWFASSDTPADPVCELLCFPHAGGGGATFHGWQRAATSVRVSAVLLPGRERRLDEPAIADLAELVDALVPVVGSRTHRRYALYGHSAGALIAFELARGLRASGFPPPALLAVAGCEAPQAVEFDRAHDLPRDELIAWLAATGGLDPEALAYPALVDLMLPSLRADLALAETYVHRPGPPLETPVLVLRGADDTQVTVEGSRGWSALTSRDCRVADFPGGHFFVQEHEADVLATVERALTGEGPR</sequence>
<comment type="similarity">
    <text evidence="1">Belongs to the thioesterase family.</text>
</comment>
<reference evidence="5" key="1">
    <citation type="submission" date="2017-09" db="EMBL/GenBank/DDBJ databases">
        <title>Complete Genome Sequence of ansamitocin-producing Bacterium Actinosynnema pretiosum X47.</title>
        <authorList>
            <person name="Cao G."/>
            <person name="Zong G."/>
            <person name="Zhong C."/>
            <person name="Fu J."/>
        </authorList>
    </citation>
    <scope>NUCLEOTIDE SEQUENCE [LARGE SCALE GENOMIC DNA]</scope>
    <source>
        <strain evidence="5">X47</strain>
    </source>
</reference>
<evidence type="ECO:0000256" key="3">
    <source>
        <dbReference type="SAM" id="MobiDB-lite"/>
    </source>
</evidence>
<dbReference type="AlphaFoldDB" id="A0A290Z7Q8"/>
<keyword evidence="6" id="KW-1185">Reference proteome</keyword>
<dbReference type="GO" id="GO:0016787">
    <property type="term" value="F:hydrolase activity"/>
    <property type="evidence" value="ECO:0007669"/>
    <property type="project" value="UniProtKB-KW"/>
</dbReference>